<dbReference type="AlphaFoldDB" id="A0A3B0CC36"/>
<evidence type="ECO:0000256" key="2">
    <source>
        <dbReference type="ARBA" id="ARBA00023273"/>
    </source>
</evidence>
<proteinExistence type="predicted"/>
<protein>
    <recommendedName>
        <fullName evidence="3">IPT/TIG domain-containing protein</fullName>
    </recommendedName>
</protein>
<gene>
    <name evidence="4" type="ORF">D7Z94_01345</name>
</gene>
<dbReference type="InterPro" id="IPR014756">
    <property type="entry name" value="Ig_E-set"/>
</dbReference>
<feature type="domain" description="IPT/TIG" evidence="3">
    <location>
        <begin position="50"/>
        <end position="130"/>
    </location>
</feature>
<reference evidence="4 5" key="1">
    <citation type="submission" date="2018-10" db="EMBL/GenBank/DDBJ databases">
        <title>Ulvibacterium marinum gen. nov., sp. nov., a novel marine bacterium of the family Flavobacteriaceae, isolated from a culture of the green alga Ulva prolifera.</title>
        <authorList>
            <person name="Zhang Z."/>
        </authorList>
    </citation>
    <scope>NUCLEOTIDE SEQUENCE [LARGE SCALE GENOMIC DNA]</scope>
    <source>
        <strain evidence="4 5">CCMM003</strain>
    </source>
</reference>
<dbReference type="SUPFAM" id="SSF51126">
    <property type="entry name" value="Pectin lyase-like"/>
    <property type="match status" value="2"/>
</dbReference>
<dbReference type="Pfam" id="PF01833">
    <property type="entry name" value="TIG"/>
    <property type="match status" value="1"/>
</dbReference>
<comment type="caution">
    <text evidence="4">The sequence shown here is derived from an EMBL/GenBank/DDBJ whole genome shotgun (WGS) entry which is preliminary data.</text>
</comment>
<dbReference type="InterPro" id="IPR013783">
    <property type="entry name" value="Ig-like_fold"/>
</dbReference>
<name>A0A3B0CC36_9FLAO</name>
<dbReference type="Proteomes" id="UP000276603">
    <property type="component" value="Unassembled WGS sequence"/>
</dbReference>
<dbReference type="SMART" id="SM00429">
    <property type="entry name" value="IPT"/>
    <property type="match status" value="1"/>
</dbReference>
<dbReference type="InterPro" id="IPR006626">
    <property type="entry name" value="PbH1"/>
</dbReference>
<dbReference type="GO" id="GO:0042995">
    <property type="term" value="C:cell projection"/>
    <property type="evidence" value="ECO:0007669"/>
    <property type="project" value="UniProtKB-SubCell"/>
</dbReference>
<dbReference type="SUPFAM" id="SSF81296">
    <property type="entry name" value="E set domains"/>
    <property type="match status" value="1"/>
</dbReference>
<evidence type="ECO:0000259" key="3">
    <source>
        <dbReference type="SMART" id="SM00429"/>
    </source>
</evidence>
<evidence type="ECO:0000313" key="5">
    <source>
        <dbReference type="Proteomes" id="UP000276603"/>
    </source>
</evidence>
<organism evidence="4 5">
    <name type="scientific">Ulvibacterium marinum</name>
    <dbReference type="NCBI Taxonomy" id="2419782"/>
    <lineage>
        <taxon>Bacteria</taxon>
        <taxon>Pseudomonadati</taxon>
        <taxon>Bacteroidota</taxon>
        <taxon>Flavobacteriia</taxon>
        <taxon>Flavobacteriales</taxon>
        <taxon>Flavobacteriaceae</taxon>
        <taxon>Ulvibacterium</taxon>
    </lineage>
</organism>
<dbReference type="InterPro" id="IPR012334">
    <property type="entry name" value="Pectin_lyas_fold"/>
</dbReference>
<dbReference type="EMBL" id="RBCJ01000001">
    <property type="protein sequence ID" value="RKN82520.1"/>
    <property type="molecule type" value="Genomic_DNA"/>
</dbReference>
<sequence>MLKIMKKIFMKVHRAAFKSLVTVVALGLAVNCSSDGDGGPMVVEEPEIQSPTITGISPNSGVVGTEVTITGTSFSSTGSQNEVEFNGTPATVKSASVTQLVVDVPEDATTGQVSVTVNGRTAVGTSFTVVTADVSLCDQNEILVDTIWEDVEPGDAIDYIVQCAISVKANALLTIEPGVIIAFEGEDSGIFTSEGGGLKAVGTSENTIQFLGTSENKGVWKGVYFGSNHPENRLEHVIVSHAGRSASGQSGEKGAVQLSRGEDSGAALVDCTITDNDGYGLFVTDESDLEEFSNNMISNNEEAPVGLFFNQLSALDAASDYQGNGDNYIEVWENEIEDDGVSMALLNVPYRFMESKRYNIKNQLNIDPGNTLEFTSGAGFRLGEQSSDCTDTTGSLNATGTMANPITFQGVTSGKGTWLGIGFNSSSPNNNLIYCTISGGGSSKIYNGADFAANVTLQCDSRLTIQNTTVADSGGFGIYMLDDDAELTNFEENTIVNNELAPIWMHLPQVDQLDAATSYAEGNGRPYIQVEGDAVTDADLNIKKLEVPYRIETEESGRETYVETAITVEAGTILEFETGAGLVLGSPGVDCIPTTGSLNAQGTSEEPIIFRGASDGQGTWLGIGINSSTSTNLFNYCEISGGGAEQMYNAGGQGNVVVHCSGNVTIENSTITDSGGWGVDFVQGGNSLSQTGNTFSNNALGNVAAN</sequence>
<dbReference type="InterPro" id="IPR002909">
    <property type="entry name" value="IPT_dom"/>
</dbReference>
<dbReference type="SMART" id="SM00710">
    <property type="entry name" value="PbH1"/>
    <property type="match status" value="5"/>
</dbReference>
<keyword evidence="2" id="KW-0966">Cell projection</keyword>
<comment type="subcellular location">
    <subcellularLocation>
        <location evidence="1">Cell projection</location>
    </subcellularLocation>
</comment>
<dbReference type="CDD" id="cd00603">
    <property type="entry name" value="IPT_PCSR"/>
    <property type="match status" value="1"/>
</dbReference>
<dbReference type="Gene3D" id="2.60.40.10">
    <property type="entry name" value="Immunoglobulins"/>
    <property type="match status" value="1"/>
</dbReference>
<keyword evidence="5" id="KW-1185">Reference proteome</keyword>
<dbReference type="InterPro" id="IPR011050">
    <property type="entry name" value="Pectin_lyase_fold/virulence"/>
</dbReference>
<evidence type="ECO:0000313" key="4">
    <source>
        <dbReference type="EMBL" id="RKN82520.1"/>
    </source>
</evidence>
<dbReference type="Gene3D" id="2.160.20.10">
    <property type="entry name" value="Single-stranded right-handed beta-helix, Pectin lyase-like"/>
    <property type="match status" value="1"/>
</dbReference>
<evidence type="ECO:0000256" key="1">
    <source>
        <dbReference type="ARBA" id="ARBA00004316"/>
    </source>
</evidence>
<accession>A0A3B0CC36</accession>